<dbReference type="InterPro" id="IPR011990">
    <property type="entry name" value="TPR-like_helical_dom_sf"/>
</dbReference>
<sequence length="506" mass="56546">MSTESKVAMFTRLVQDREAFQVLVDKAVACDVDHPQFPKFQGFIGALYQSRFQKYGDIMDLGQAIIFKKVAIATTRPEKHSDLANLYQSLALTYRSAFDQTDRVESLDLAIQQGLNAIEVMTILGHDDLAISHDTLADSYMKRAHLLRDIDDISSALEHMKKAIEFMALDDVLINARYQSISKVYHTYSLLLNNNHALRAAIYYKNRAQQPISQFRQEGRLFPEPTIHKHQDPVFQPMDSFQPYIIQQDPSDSSAQGKGSVQSMDNHCIQPDALPQDSKVHWLQYGVFVWSLDNCCIKPSTIQLNHEFLALALQADCPLVNLFHPLWIVHMRTFYALQNGTFGGVKGLHLVKILGSSFHDVDIIQVATDFGSSLEVLAHNSINSESSTYQNLSYSKGFQGARTGGLIALYSGDQIILSIYGAQLLLGKSGESWMTLESPITGIHIVYGSKKTDLQSGASRPSVTLMEALAWVAGSKKSYTTVWGEHITMMDHALMNIHTTTGCLHN</sequence>
<reference evidence="1" key="1">
    <citation type="submission" date="2020-11" db="EMBL/GenBank/DDBJ databases">
        <authorList>
            <consortium name="DOE Joint Genome Institute"/>
            <person name="Ahrendt S."/>
            <person name="Riley R."/>
            <person name="Andreopoulos W."/>
            <person name="Labutti K."/>
            <person name="Pangilinan J."/>
            <person name="Ruiz-Duenas F.J."/>
            <person name="Barrasa J.M."/>
            <person name="Sanchez-Garcia M."/>
            <person name="Camarero S."/>
            <person name="Miyauchi S."/>
            <person name="Serrano A."/>
            <person name="Linde D."/>
            <person name="Babiker R."/>
            <person name="Drula E."/>
            <person name="Ayuso-Fernandez I."/>
            <person name="Pacheco R."/>
            <person name="Padilla G."/>
            <person name="Ferreira P."/>
            <person name="Barriuso J."/>
            <person name="Kellner H."/>
            <person name="Castanera R."/>
            <person name="Alfaro M."/>
            <person name="Ramirez L."/>
            <person name="Pisabarro A.G."/>
            <person name="Kuo A."/>
            <person name="Tritt A."/>
            <person name="Lipzen A."/>
            <person name="He G."/>
            <person name="Yan M."/>
            <person name="Ng V."/>
            <person name="Cullen D."/>
            <person name="Martin F."/>
            <person name="Rosso M.-N."/>
            <person name="Henrissat B."/>
            <person name="Hibbett D."/>
            <person name="Martinez A.T."/>
            <person name="Grigoriev I.V."/>
        </authorList>
    </citation>
    <scope>NUCLEOTIDE SEQUENCE</scope>
    <source>
        <strain evidence="1">CBS 247.69</strain>
    </source>
</reference>
<dbReference type="EMBL" id="MU150699">
    <property type="protein sequence ID" value="KAF9455403.1"/>
    <property type="molecule type" value="Genomic_DNA"/>
</dbReference>
<organism evidence="1 2">
    <name type="scientific">Collybia nuda</name>
    <dbReference type="NCBI Taxonomy" id="64659"/>
    <lineage>
        <taxon>Eukaryota</taxon>
        <taxon>Fungi</taxon>
        <taxon>Dikarya</taxon>
        <taxon>Basidiomycota</taxon>
        <taxon>Agaricomycotina</taxon>
        <taxon>Agaricomycetes</taxon>
        <taxon>Agaricomycetidae</taxon>
        <taxon>Agaricales</taxon>
        <taxon>Tricholomatineae</taxon>
        <taxon>Clitocybaceae</taxon>
        <taxon>Collybia</taxon>
    </lineage>
</organism>
<protein>
    <submittedName>
        <fullName evidence="1">Uncharacterized protein</fullName>
    </submittedName>
</protein>
<dbReference type="AlphaFoldDB" id="A0A9P5XPW5"/>
<evidence type="ECO:0000313" key="1">
    <source>
        <dbReference type="EMBL" id="KAF9455403.1"/>
    </source>
</evidence>
<accession>A0A9P5XPW5</accession>
<proteinExistence type="predicted"/>
<gene>
    <name evidence="1" type="ORF">BDZ94DRAFT_1278235</name>
</gene>
<dbReference type="Gene3D" id="1.25.40.10">
    <property type="entry name" value="Tetratricopeptide repeat domain"/>
    <property type="match status" value="1"/>
</dbReference>
<name>A0A9P5XPW5_9AGAR</name>
<keyword evidence="2" id="KW-1185">Reference proteome</keyword>
<comment type="caution">
    <text evidence="1">The sequence shown here is derived from an EMBL/GenBank/DDBJ whole genome shotgun (WGS) entry which is preliminary data.</text>
</comment>
<dbReference type="OrthoDB" id="9991317at2759"/>
<dbReference type="Proteomes" id="UP000807353">
    <property type="component" value="Unassembled WGS sequence"/>
</dbReference>
<evidence type="ECO:0000313" key="2">
    <source>
        <dbReference type="Proteomes" id="UP000807353"/>
    </source>
</evidence>